<evidence type="ECO:0000313" key="1">
    <source>
        <dbReference type="EMBL" id="JAE10508.1"/>
    </source>
</evidence>
<proteinExistence type="predicted"/>
<reference evidence="1" key="2">
    <citation type="journal article" date="2015" name="Data Brief">
        <title>Shoot transcriptome of the giant reed, Arundo donax.</title>
        <authorList>
            <person name="Barrero R.A."/>
            <person name="Guerrero F.D."/>
            <person name="Moolhuijzen P."/>
            <person name="Goolsby J.A."/>
            <person name="Tidwell J."/>
            <person name="Bellgard S.E."/>
            <person name="Bellgard M.I."/>
        </authorList>
    </citation>
    <scope>NUCLEOTIDE SEQUENCE</scope>
    <source>
        <tissue evidence="1">Shoot tissue taken approximately 20 cm above the soil surface</tissue>
    </source>
</reference>
<sequence>MIVQYSILLYTVQCYIILETLQCHGSGDLVTLTNDTIHFAPRPLFCVSREINISFLTAGAQTN</sequence>
<dbReference type="AlphaFoldDB" id="A0A0A9FQD4"/>
<name>A0A0A9FQD4_ARUDO</name>
<reference evidence="1" key="1">
    <citation type="submission" date="2014-09" db="EMBL/GenBank/DDBJ databases">
        <authorList>
            <person name="Magalhaes I.L.F."/>
            <person name="Oliveira U."/>
            <person name="Santos F.R."/>
            <person name="Vidigal T.H.D.A."/>
            <person name="Brescovit A.D."/>
            <person name="Santos A.J."/>
        </authorList>
    </citation>
    <scope>NUCLEOTIDE SEQUENCE</scope>
    <source>
        <tissue evidence="1">Shoot tissue taken approximately 20 cm above the soil surface</tissue>
    </source>
</reference>
<organism evidence="1">
    <name type="scientific">Arundo donax</name>
    <name type="common">Giant reed</name>
    <name type="synonym">Donax arundinaceus</name>
    <dbReference type="NCBI Taxonomy" id="35708"/>
    <lineage>
        <taxon>Eukaryota</taxon>
        <taxon>Viridiplantae</taxon>
        <taxon>Streptophyta</taxon>
        <taxon>Embryophyta</taxon>
        <taxon>Tracheophyta</taxon>
        <taxon>Spermatophyta</taxon>
        <taxon>Magnoliopsida</taxon>
        <taxon>Liliopsida</taxon>
        <taxon>Poales</taxon>
        <taxon>Poaceae</taxon>
        <taxon>PACMAD clade</taxon>
        <taxon>Arundinoideae</taxon>
        <taxon>Arundineae</taxon>
        <taxon>Arundo</taxon>
    </lineage>
</organism>
<dbReference type="EMBL" id="GBRH01187388">
    <property type="protein sequence ID" value="JAE10508.1"/>
    <property type="molecule type" value="Transcribed_RNA"/>
</dbReference>
<accession>A0A0A9FQD4</accession>
<protein>
    <submittedName>
        <fullName evidence="1">Uncharacterized protein</fullName>
    </submittedName>
</protein>